<gene>
    <name evidence="2" type="ORF">LPB303_13955</name>
</gene>
<dbReference type="InterPro" id="IPR011250">
    <property type="entry name" value="OMP/PagP_B-barrel"/>
</dbReference>
<evidence type="ECO:0000313" key="2">
    <source>
        <dbReference type="EMBL" id="OAD42975.1"/>
    </source>
</evidence>
<name>A0A176T6H9_9FLAO</name>
<feature type="signal peptide" evidence="1">
    <location>
        <begin position="1"/>
        <end position="20"/>
    </location>
</feature>
<evidence type="ECO:0000256" key="1">
    <source>
        <dbReference type="SAM" id="SignalP"/>
    </source>
</evidence>
<protein>
    <recommendedName>
        <fullName evidence="4">Outer membrane protein beta-barrel domain-containing protein</fullName>
    </recommendedName>
</protein>
<keyword evidence="1" id="KW-0732">Signal</keyword>
<keyword evidence="3" id="KW-1185">Reference proteome</keyword>
<dbReference type="RefSeq" id="WP_068451437.1">
    <property type="nucleotide sequence ID" value="NZ_CANKUV010000009.1"/>
</dbReference>
<dbReference type="AlphaFoldDB" id="A0A176T6H9"/>
<dbReference type="EMBL" id="LVWE01000057">
    <property type="protein sequence ID" value="OAD42975.1"/>
    <property type="molecule type" value="Genomic_DNA"/>
</dbReference>
<dbReference type="Proteomes" id="UP000076923">
    <property type="component" value="Unassembled WGS sequence"/>
</dbReference>
<organism evidence="2 3">
    <name type="scientific">Polaribacter atrinae</name>
    <dbReference type="NCBI Taxonomy" id="1333662"/>
    <lineage>
        <taxon>Bacteria</taxon>
        <taxon>Pseudomonadati</taxon>
        <taxon>Bacteroidota</taxon>
        <taxon>Flavobacteriia</taxon>
        <taxon>Flavobacteriales</taxon>
        <taxon>Flavobacteriaceae</taxon>
    </lineage>
</organism>
<evidence type="ECO:0000313" key="3">
    <source>
        <dbReference type="Proteomes" id="UP000076923"/>
    </source>
</evidence>
<reference evidence="2 3" key="1">
    <citation type="submission" date="2016-02" db="EMBL/GenBank/DDBJ databases">
        <title>Draft genome sequence of Polaribacter atrinae KACC17473.</title>
        <authorList>
            <person name="Shin S.-K."/>
            <person name="Yi H."/>
        </authorList>
    </citation>
    <scope>NUCLEOTIDE SEQUENCE [LARGE SCALE GENOMIC DNA]</scope>
    <source>
        <strain evidence="2 3">KACC 17473</strain>
    </source>
</reference>
<comment type="caution">
    <text evidence="2">The sequence shown here is derived from an EMBL/GenBank/DDBJ whole genome shotgun (WGS) entry which is preliminary data.</text>
</comment>
<proteinExistence type="predicted"/>
<dbReference type="STRING" id="1333662.LPB303_13955"/>
<evidence type="ECO:0008006" key="4">
    <source>
        <dbReference type="Google" id="ProtNLM"/>
    </source>
</evidence>
<dbReference type="OrthoDB" id="978645at2"/>
<feature type="chain" id="PRO_5008049726" description="Outer membrane protein beta-barrel domain-containing protein" evidence="1">
    <location>
        <begin position="21"/>
        <end position="148"/>
    </location>
</feature>
<sequence length="148" mass="16123">MKKILLALSLIFAANLTMNAQEISDHAIGVRIGGGNGTGGEISYQKHLGENHRLELDLGLANKFNDFKLTGLHQWVWNIEERFNWYAGVGAGIVSADKFGIYAAGVAGFEYNFKAPILIALDYRPEIGFSGNSSGLVSDIGLAVRYQF</sequence>
<dbReference type="SUPFAM" id="SSF56925">
    <property type="entry name" value="OMPA-like"/>
    <property type="match status" value="1"/>
</dbReference>
<accession>A0A176T6H9</accession>